<feature type="compositionally biased region" description="Basic and acidic residues" evidence="1">
    <location>
        <begin position="159"/>
        <end position="169"/>
    </location>
</feature>
<accession>A0A8S9QPA5</accession>
<evidence type="ECO:0000256" key="1">
    <source>
        <dbReference type="SAM" id="MobiDB-lite"/>
    </source>
</evidence>
<proteinExistence type="predicted"/>
<comment type="caution">
    <text evidence="2">The sequence shown here is derived from an EMBL/GenBank/DDBJ whole genome shotgun (WGS) entry which is preliminary data.</text>
</comment>
<sequence>MPTESTASCNAMKILTHDEFAAKHPHPPSPVQMPKIDVARLNALRPKPKPSEYPPEPVRTPSDDGEDPVEEDRVPTGRTLRRRNEKVAKHLKREANEKEKENFRKRVFRIPLNKPFEEAYYTHRFTIEINNTGKRVEVEKTGENRSQPIFLDSLNPESESPREKERSNIEEVAIDLEEEEEELEEDVEIDRQEGTNVDRPTTVNIDRHTGNNVDRCSAPAEPAVERVYWTLPPFPPKKTQTKRELDKAICKKAFDKITLEMP</sequence>
<feature type="compositionally biased region" description="Basic and acidic residues" evidence="1">
    <location>
        <begin position="85"/>
        <end position="100"/>
    </location>
</feature>
<dbReference type="EMBL" id="QGKX02000996">
    <property type="protein sequence ID" value="KAF3553577.1"/>
    <property type="molecule type" value="Genomic_DNA"/>
</dbReference>
<feature type="compositionally biased region" description="Polar residues" evidence="1">
    <location>
        <begin position="194"/>
        <end position="214"/>
    </location>
</feature>
<protein>
    <submittedName>
        <fullName evidence="2">Uncharacterized protein</fullName>
    </submittedName>
</protein>
<evidence type="ECO:0000313" key="3">
    <source>
        <dbReference type="Proteomes" id="UP000712600"/>
    </source>
</evidence>
<evidence type="ECO:0000313" key="2">
    <source>
        <dbReference type="EMBL" id="KAF3553577.1"/>
    </source>
</evidence>
<gene>
    <name evidence="2" type="ORF">F2Q69_00012748</name>
</gene>
<name>A0A8S9QPA5_BRACR</name>
<dbReference type="AlphaFoldDB" id="A0A8S9QPA5"/>
<organism evidence="2 3">
    <name type="scientific">Brassica cretica</name>
    <name type="common">Mustard</name>
    <dbReference type="NCBI Taxonomy" id="69181"/>
    <lineage>
        <taxon>Eukaryota</taxon>
        <taxon>Viridiplantae</taxon>
        <taxon>Streptophyta</taxon>
        <taxon>Embryophyta</taxon>
        <taxon>Tracheophyta</taxon>
        <taxon>Spermatophyta</taxon>
        <taxon>Magnoliopsida</taxon>
        <taxon>eudicotyledons</taxon>
        <taxon>Gunneridae</taxon>
        <taxon>Pentapetalae</taxon>
        <taxon>rosids</taxon>
        <taxon>malvids</taxon>
        <taxon>Brassicales</taxon>
        <taxon>Brassicaceae</taxon>
        <taxon>Brassiceae</taxon>
        <taxon>Brassica</taxon>
    </lineage>
</organism>
<dbReference type="Proteomes" id="UP000712600">
    <property type="component" value="Unassembled WGS sequence"/>
</dbReference>
<feature type="compositionally biased region" description="Acidic residues" evidence="1">
    <location>
        <begin position="172"/>
        <end position="188"/>
    </location>
</feature>
<feature type="region of interest" description="Disordered" evidence="1">
    <location>
        <begin position="140"/>
        <end position="217"/>
    </location>
</feature>
<reference evidence="2" key="1">
    <citation type="submission" date="2019-12" db="EMBL/GenBank/DDBJ databases">
        <title>Genome sequencing and annotation of Brassica cretica.</title>
        <authorList>
            <person name="Studholme D.J."/>
            <person name="Sarris P."/>
        </authorList>
    </citation>
    <scope>NUCLEOTIDE SEQUENCE</scope>
    <source>
        <strain evidence="2">PFS-109/04</strain>
        <tissue evidence="2">Leaf</tissue>
    </source>
</reference>
<feature type="region of interest" description="Disordered" evidence="1">
    <location>
        <begin position="43"/>
        <end position="100"/>
    </location>
</feature>